<evidence type="ECO:0000313" key="3">
    <source>
        <dbReference type="Proteomes" id="UP001154282"/>
    </source>
</evidence>
<evidence type="ECO:0000256" key="1">
    <source>
        <dbReference type="SAM" id="Phobius"/>
    </source>
</evidence>
<gene>
    <name evidence="2" type="ORF">LITE_LOCUS2946</name>
</gene>
<organism evidence="2 3">
    <name type="scientific">Linum tenue</name>
    <dbReference type="NCBI Taxonomy" id="586396"/>
    <lineage>
        <taxon>Eukaryota</taxon>
        <taxon>Viridiplantae</taxon>
        <taxon>Streptophyta</taxon>
        <taxon>Embryophyta</taxon>
        <taxon>Tracheophyta</taxon>
        <taxon>Spermatophyta</taxon>
        <taxon>Magnoliopsida</taxon>
        <taxon>eudicotyledons</taxon>
        <taxon>Gunneridae</taxon>
        <taxon>Pentapetalae</taxon>
        <taxon>rosids</taxon>
        <taxon>fabids</taxon>
        <taxon>Malpighiales</taxon>
        <taxon>Linaceae</taxon>
        <taxon>Linum</taxon>
    </lineage>
</organism>
<accession>A0AAV0H6V3</accession>
<proteinExistence type="predicted"/>
<dbReference type="AlphaFoldDB" id="A0AAV0H6V3"/>
<name>A0AAV0H6V3_9ROSI</name>
<comment type="caution">
    <text evidence="2">The sequence shown here is derived from an EMBL/GenBank/DDBJ whole genome shotgun (WGS) entry which is preliminary data.</text>
</comment>
<dbReference type="Proteomes" id="UP001154282">
    <property type="component" value="Unassembled WGS sequence"/>
</dbReference>
<keyword evidence="1" id="KW-1133">Transmembrane helix</keyword>
<protein>
    <recommendedName>
        <fullName evidence="4">Transmembrane protein</fullName>
    </recommendedName>
</protein>
<keyword evidence="1" id="KW-0472">Membrane</keyword>
<keyword evidence="1" id="KW-0812">Transmembrane</keyword>
<reference evidence="2" key="1">
    <citation type="submission" date="2022-08" db="EMBL/GenBank/DDBJ databases">
        <authorList>
            <person name="Gutierrez-Valencia J."/>
        </authorList>
    </citation>
    <scope>NUCLEOTIDE SEQUENCE</scope>
</reference>
<keyword evidence="3" id="KW-1185">Reference proteome</keyword>
<dbReference type="EMBL" id="CAMGYJ010000002">
    <property type="protein sequence ID" value="CAI0381021.1"/>
    <property type="molecule type" value="Genomic_DNA"/>
</dbReference>
<evidence type="ECO:0000313" key="2">
    <source>
        <dbReference type="EMBL" id="CAI0381021.1"/>
    </source>
</evidence>
<sequence length="96" mass="11383">MYFCFSFHGCLSGFWVLIYFFWVSVEWWRRRDSLVVEISGGKVPTTSGENFIFLKFLFTWIWVGIDPSIFVSTRSVNGQIWVRISKTQLIVIREFA</sequence>
<evidence type="ECO:0008006" key="4">
    <source>
        <dbReference type="Google" id="ProtNLM"/>
    </source>
</evidence>
<feature type="transmembrane region" description="Helical" evidence="1">
    <location>
        <begin position="6"/>
        <end position="25"/>
    </location>
</feature>